<reference evidence="2 3" key="1">
    <citation type="journal article" date="2019" name="J. Hered.">
        <title>An Improved Genome Assembly for Drosophila navojoa, the Basal Species in the mojavensis Cluster.</title>
        <authorList>
            <person name="Vanderlinde T."/>
            <person name="Dupim E.G."/>
            <person name="Nazario-Yepiz N.O."/>
            <person name="Carvalho A.B."/>
        </authorList>
    </citation>
    <scope>NUCLEOTIDE SEQUENCE [LARGE SCALE GENOMIC DNA]</scope>
    <source>
        <strain evidence="2">Navoj_Jal97</strain>
        <tissue evidence="2">Whole organism</tissue>
    </source>
</reference>
<feature type="region of interest" description="Disordered" evidence="1">
    <location>
        <begin position="79"/>
        <end position="101"/>
    </location>
</feature>
<comment type="caution">
    <text evidence="2">The sequence shown here is derived from an EMBL/GenBank/DDBJ whole genome shotgun (WGS) entry which is preliminary data.</text>
</comment>
<proteinExistence type="predicted"/>
<evidence type="ECO:0000313" key="2">
    <source>
        <dbReference type="EMBL" id="TDG38447.1"/>
    </source>
</evidence>
<name>A0A484AN09_DRONA</name>
<dbReference type="EMBL" id="LSRL02003508">
    <property type="protein sequence ID" value="TDG38447.1"/>
    <property type="molecule type" value="Genomic_DNA"/>
</dbReference>
<evidence type="ECO:0000313" key="3">
    <source>
        <dbReference type="Proteomes" id="UP000295192"/>
    </source>
</evidence>
<feature type="region of interest" description="Disordered" evidence="1">
    <location>
        <begin position="1"/>
        <end position="45"/>
    </location>
</feature>
<sequence length="122" mass="13698">EEASAATSGSWSPDSSTSVGSREGTLTNDAEDVGRPWSPVGSPVVATAPMPTPAWERLEEEQWNETLVSNYVRNGRYSSTRPLWRSRPPTPHRAMPNSDEEYDDCTRLIKLQLYRESAIFRL</sequence>
<gene>
    <name evidence="2" type="ORF">AWZ03_015131</name>
</gene>
<keyword evidence="3" id="KW-1185">Reference proteome</keyword>
<dbReference type="Proteomes" id="UP000295192">
    <property type="component" value="Unassembled WGS sequence"/>
</dbReference>
<protein>
    <submittedName>
        <fullName evidence="2">Uncharacterized protein</fullName>
    </submittedName>
</protein>
<feature type="compositionally biased region" description="Low complexity" evidence="1">
    <location>
        <begin position="1"/>
        <end position="21"/>
    </location>
</feature>
<feature type="non-terminal residue" evidence="2">
    <location>
        <position position="1"/>
    </location>
</feature>
<accession>A0A484AN09</accession>
<evidence type="ECO:0000256" key="1">
    <source>
        <dbReference type="SAM" id="MobiDB-lite"/>
    </source>
</evidence>
<dbReference type="AlphaFoldDB" id="A0A484AN09"/>
<organism evidence="2 3">
    <name type="scientific">Drosophila navojoa</name>
    <name type="common">Fruit fly</name>
    <dbReference type="NCBI Taxonomy" id="7232"/>
    <lineage>
        <taxon>Eukaryota</taxon>
        <taxon>Metazoa</taxon>
        <taxon>Ecdysozoa</taxon>
        <taxon>Arthropoda</taxon>
        <taxon>Hexapoda</taxon>
        <taxon>Insecta</taxon>
        <taxon>Pterygota</taxon>
        <taxon>Neoptera</taxon>
        <taxon>Endopterygota</taxon>
        <taxon>Diptera</taxon>
        <taxon>Brachycera</taxon>
        <taxon>Muscomorpha</taxon>
        <taxon>Ephydroidea</taxon>
        <taxon>Drosophilidae</taxon>
        <taxon>Drosophila</taxon>
    </lineage>
</organism>